<gene>
    <name evidence="2" type="ORF">GLOTRDRAFT_140360</name>
</gene>
<dbReference type="HOGENOM" id="CLU_1704413_0_0_1"/>
<reference evidence="2 3" key="1">
    <citation type="journal article" date="2012" name="Science">
        <title>The Paleozoic origin of enzymatic lignin decomposition reconstructed from 31 fungal genomes.</title>
        <authorList>
            <person name="Floudas D."/>
            <person name="Binder M."/>
            <person name="Riley R."/>
            <person name="Barry K."/>
            <person name="Blanchette R.A."/>
            <person name="Henrissat B."/>
            <person name="Martinez A.T."/>
            <person name="Otillar R."/>
            <person name="Spatafora J.W."/>
            <person name="Yadav J.S."/>
            <person name="Aerts A."/>
            <person name="Benoit I."/>
            <person name="Boyd A."/>
            <person name="Carlson A."/>
            <person name="Copeland A."/>
            <person name="Coutinho P.M."/>
            <person name="de Vries R.P."/>
            <person name="Ferreira P."/>
            <person name="Findley K."/>
            <person name="Foster B."/>
            <person name="Gaskell J."/>
            <person name="Glotzer D."/>
            <person name="Gorecki P."/>
            <person name="Heitman J."/>
            <person name="Hesse C."/>
            <person name="Hori C."/>
            <person name="Igarashi K."/>
            <person name="Jurgens J.A."/>
            <person name="Kallen N."/>
            <person name="Kersten P."/>
            <person name="Kohler A."/>
            <person name="Kuees U."/>
            <person name="Kumar T.K.A."/>
            <person name="Kuo A."/>
            <person name="LaButti K."/>
            <person name="Larrondo L.F."/>
            <person name="Lindquist E."/>
            <person name="Ling A."/>
            <person name="Lombard V."/>
            <person name="Lucas S."/>
            <person name="Lundell T."/>
            <person name="Martin R."/>
            <person name="McLaughlin D.J."/>
            <person name="Morgenstern I."/>
            <person name="Morin E."/>
            <person name="Murat C."/>
            <person name="Nagy L.G."/>
            <person name="Nolan M."/>
            <person name="Ohm R.A."/>
            <person name="Patyshakuliyeva A."/>
            <person name="Rokas A."/>
            <person name="Ruiz-Duenas F.J."/>
            <person name="Sabat G."/>
            <person name="Salamov A."/>
            <person name="Samejima M."/>
            <person name="Schmutz J."/>
            <person name="Slot J.C."/>
            <person name="St John F."/>
            <person name="Stenlid J."/>
            <person name="Sun H."/>
            <person name="Sun S."/>
            <person name="Syed K."/>
            <person name="Tsang A."/>
            <person name="Wiebenga A."/>
            <person name="Young D."/>
            <person name="Pisabarro A."/>
            <person name="Eastwood D.C."/>
            <person name="Martin F."/>
            <person name="Cullen D."/>
            <person name="Grigoriev I.V."/>
            <person name="Hibbett D.S."/>
        </authorList>
    </citation>
    <scope>NUCLEOTIDE SEQUENCE [LARGE SCALE GENOMIC DNA]</scope>
    <source>
        <strain evidence="2 3">ATCC 11539</strain>
    </source>
</reference>
<proteinExistence type="predicted"/>
<evidence type="ECO:0000256" key="1">
    <source>
        <dbReference type="SAM" id="Phobius"/>
    </source>
</evidence>
<keyword evidence="1" id="KW-0472">Membrane</keyword>
<keyword evidence="3" id="KW-1185">Reference proteome</keyword>
<accession>S7REP5</accession>
<name>S7REP5_GLOTA</name>
<dbReference type="OMA" id="CIYQISI"/>
<sequence length="154" mass="15300">MALTLQHTGFLLGANDELASAPCICGHADKPSPPRFDCVNQQSYFIMGIIISTIAAAVTAVVTGVVAVASIILGVIATIIIGIFDIIFDILCCNCFGARTRRTGTHTYWGSGGLFGPRRAAAGPMAGAGAGPGVGGGGLAGGPAMGTTGAAATY</sequence>
<dbReference type="GeneID" id="19304502"/>
<keyword evidence="1" id="KW-0812">Transmembrane</keyword>
<organism evidence="2 3">
    <name type="scientific">Gloeophyllum trabeum (strain ATCC 11539 / FP-39264 / Madison 617)</name>
    <name type="common">Brown rot fungus</name>
    <dbReference type="NCBI Taxonomy" id="670483"/>
    <lineage>
        <taxon>Eukaryota</taxon>
        <taxon>Fungi</taxon>
        <taxon>Dikarya</taxon>
        <taxon>Basidiomycota</taxon>
        <taxon>Agaricomycotina</taxon>
        <taxon>Agaricomycetes</taxon>
        <taxon>Gloeophyllales</taxon>
        <taxon>Gloeophyllaceae</taxon>
        <taxon>Gloeophyllum</taxon>
    </lineage>
</organism>
<feature type="transmembrane region" description="Helical" evidence="1">
    <location>
        <begin position="71"/>
        <end position="92"/>
    </location>
</feature>
<feature type="transmembrane region" description="Helical" evidence="1">
    <location>
        <begin position="44"/>
        <end position="65"/>
    </location>
</feature>
<protein>
    <submittedName>
        <fullName evidence="2">Uncharacterized protein</fullName>
    </submittedName>
</protein>
<dbReference type="EMBL" id="KB469307">
    <property type="protein sequence ID" value="EPQ52720.1"/>
    <property type="molecule type" value="Genomic_DNA"/>
</dbReference>
<dbReference type="KEGG" id="gtr:GLOTRDRAFT_140360"/>
<dbReference type="OrthoDB" id="2804483at2759"/>
<dbReference type="RefSeq" id="XP_007868985.1">
    <property type="nucleotide sequence ID" value="XM_007870794.1"/>
</dbReference>
<evidence type="ECO:0000313" key="2">
    <source>
        <dbReference type="EMBL" id="EPQ52720.1"/>
    </source>
</evidence>
<dbReference type="Proteomes" id="UP000030669">
    <property type="component" value="Unassembled WGS sequence"/>
</dbReference>
<evidence type="ECO:0000313" key="3">
    <source>
        <dbReference type="Proteomes" id="UP000030669"/>
    </source>
</evidence>
<dbReference type="AlphaFoldDB" id="S7REP5"/>
<keyword evidence="1" id="KW-1133">Transmembrane helix</keyword>